<evidence type="ECO:0000256" key="1">
    <source>
        <dbReference type="ARBA" id="ARBA00005254"/>
    </source>
</evidence>
<dbReference type="AlphaFoldDB" id="A0A4R4Z4K9"/>
<reference evidence="2 3" key="1">
    <citation type="submission" date="2019-03" db="EMBL/GenBank/DDBJ databases">
        <title>Draft genome sequences of novel Actinobacteria.</title>
        <authorList>
            <person name="Sahin N."/>
            <person name="Ay H."/>
            <person name="Saygin H."/>
        </authorList>
    </citation>
    <scope>NUCLEOTIDE SEQUENCE [LARGE SCALE GENOMIC DNA]</scope>
    <source>
        <strain evidence="2 3">7K502</strain>
    </source>
</reference>
<keyword evidence="3" id="KW-1185">Reference proteome</keyword>
<keyword evidence="2" id="KW-0413">Isomerase</keyword>
<dbReference type="InterPro" id="IPR014748">
    <property type="entry name" value="Enoyl-CoA_hydra_C"/>
</dbReference>
<sequence length="270" mass="29361">MKTINVERPEETITRITLDRPDHLNAFTHEMIDEVVGALREASRDRRCRAIILTGAGRAFSAGVDLKRSGVDRWLEDRDPIEGRVEWAEYLTSLFNAVRRTSKPVIAAVNGPAVGGGFALALTCELRIGGTAAMFADGFIRNGLSGCELGTSYLLPRLIGAGRANELMLTGRAVEAPEAEQIGLLNRVVANEQLQDEAVRLAASIAEHSPFAVAMTKQIANANLEATSLDNAILLEMRTQMLAVHTTDSREARDALLGKRSPDYTGYRTS</sequence>
<name>A0A4R4Z4K9_9PSEU</name>
<dbReference type="Proteomes" id="UP000294947">
    <property type="component" value="Unassembled WGS sequence"/>
</dbReference>
<comment type="similarity">
    <text evidence="1">Belongs to the enoyl-CoA hydratase/isomerase family.</text>
</comment>
<proteinExistence type="inferred from homology"/>
<dbReference type="Gene3D" id="1.10.12.10">
    <property type="entry name" value="Lyase 2-enoyl-coa Hydratase, Chain A, domain 2"/>
    <property type="match status" value="1"/>
</dbReference>
<evidence type="ECO:0000313" key="3">
    <source>
        <dbReference type="Proteomes" id="UP000294947"/>
    </source>
</evidence>
<dbReference type="Gene3D" id="3.90.226.10">
    <property type="entry name" value="2-enoyl-CoA Hydratase, Chain A, domain 1"/>
    <property type="match status" value="1"/>
</dbReference>
<protein>
    <submittedName>
        <fullName evidence="2">Enoyl-CoA hydratase/isomerase family protein</fullName>
    </submittedName>
</protein>
<dbReference type="PANTHER" id="PTHR43802">
    <property type="entry name" value="ENOYL-COA HYDRATASE"/>
    <property type="match status" value="1"/>
</dbReference>
<dbReference type="PANTHER" id="PTHR43802:SF1">
    <property type="entry name" value="IP11341P-RELATED"/>
    <property type="match status" value="1"/>
</dbReference>
<comment type="caution">
    <text evidence="2">The sequence shown here is derived from an EMBL/GenBank/DDBJ whole genome shotgun (WGS) entry which is preliminary data.</text>
</comment>
<dbReference type="GO" id="GO:0016853">
    <property type="term" value="F:isomerase activity"/>
    <property type="evidence" value="ECO:0007669"/>
    <property type="project" value="UniProtKB-KW"/>
</dbReference>
<dbReference type="SUPFAM" id="SSF52096">
    <property type="entry name" value="ClpP/crotonase"/>
    <property type="match status" value="1"/>
</dbReference>
<dbReference type="InterPro" id="IPR001753">
    <property type="entry name" value="Enoyl-CoA_hydra/iso"/>
</dbReference>
<accession>A0A4R4Z4K9</accession>
<dbReference type="CDD" id="cd06558">
    <property type="entry name" value="crotonase-like"/>
    <property type="match status" value="1"/>
</dbReference>
<dbReference type="InterPro" id="IPR029045">
    <property type="entry name" value="ClpP/crotonase-like_dom_sf"/>
</dbReference>
<evidence type="ECO:0000313" key="2">
    <source>
        <dbReference type="EMBL" id="TDD52806.1"/>
    </source>
</evidence>
<organism evidence="2 3">
    <name type="scientific">Saccharopolyspora elongata</name>
    <dbReference type="NCBI Taxonomy" id="2530387"/>
    <lineage>
        <taxon>Bacteria</taxon>
        <taxon>Bacillati</taxon>
        <taxon>Actinomycetota</taxon>
        <taxon>Actinomycetes</taxon>
        <taxon>Pseudonocardiales</taxon>
        <taxon>Pseudonocardiaceae</taxon>
        <taxon>Saccharopolyspora</taxon>
    </lineage>
</organism>
<dbReference type="RefSeq" id="WP_132484098.1">
    <property type="nucleotide sequence ID" value="NZ_SMKW01000011.1"/>
</dbReference>
<gene>
    <name evidence="2" type="ORF">E1288_11425</name>
</gene>
<dbReference type="Pfam" id="PF00378">
    <property type="entry name" value="ECH_1"/>
    <property type="match status" value="1"/>
</dbReference>
<dbReference type="EMBL" id="SMKW01000011">
    <property type="protein sequence ID" value="TDD52806.1"/>
    <property type="molecule type" value="Genomic_DNA"/>
</dbReference>
<dbReference type="OrthoDB" id="9777711at2"/>